<dbReference type="GO" id="GO:0005737">
    <property type="term" value="C:cytoplasm"/>
    <property type="evidence" value="ECO:0007669"/>
    <property type="project" value="UniProtKB-SubCell"/>
</dbReference>
<feature type="compositionally biased region" description="Basic and acidic residues" evidence="3">
    <location>
        <begin position="300"/>
        <end position="320"/>
    </location>
</feature>
<feature type="region of interest" description="Disordered" evidence="3">
    <location>
        <begin position="1"/>
        <end position="28"/>
    </location>
</feature>
<dbReference type="AlphaFoldDB" id="A0A226EN83"/>
<evidence type="ECO:0000256" key="2">
    <source>
        <dbReference type="ARBA" id="ARBA00022490"/>
    </source>
</evidence>
<dbReference type="GO" id="GO:0005634">
    <property type="term" value="C:nucleus"/>
    <property type="evidence" value="ECO:0007669"/>
    <property type="project" value="TreeGrafter"/>
</dbReference>
<dbReference type="EMBL" id="LNIX01000003">
    <property type="protein sequence ID" value="OXA58750.1"/>
    <property type="molecule type" value="Genomic_DNA"/>
</dbReference>
<dbReference type="InterPro" id="IPR025224">
    <property type="entry name" value="CCAR1/CCAR2"/>
</dbReference>
<dbReference type="STRING" id="158441.A0A226EN83"/>
<comment type="subcellular location">
    <subcellularLocation>
        <location evidence="1">Cytoplasm</location>
    </subcellularLocation>
</comment>
<feature type="compositionally biased region" description="Polar residues" evidence="3">
    <location>
        <begin position="267"/>
        <end position="285"/>
    </location>
</feature>
<keyword evidence="2" id="KW-0963">Cytoplasm</keyword>
<dbReference type="GO" id="GO:0006355">
    <property type="term" value="P:regulation of DNA-templated transcription"/>
    <property type="evidence" value="ECO:0007669"/>
    <property type="project" value="InterPro"/>
</dbReference>
<proteinExistence type="predicted"/>
<dbReference type="InterPro" id="IPR025223">
    <property type="entry name" value="S1-like_RNA-bd_dom"/>
</dbReference>
<gene>
    <name evidence="5" type="ORF">Fcan01_06757</name>
</gene>
<keyword evidence="6" id="KW-1185">Reference proteome</keyword>
<dbReference type="GO" id="GO:0051301">
    <property type="term" value="P:cell division"/>
    <property type="evidence" value="ECO:0007669"/>
    <property type="project" value="UniProtKB-KW"/>
</dbReference>
<keyword evidence="5" id="KW-0132">Cell division</keyword>
<dbReference type="PANTHER" id="PTHR14304:SF11">
    <property type="entry name" value="SAP DOMAIN-CONTAINING PROTEIN"/>
    <property type="match status" value="1"/>
</dbReference>
<feature type="compositionally biased region" description="Low complexity" evidence="3">
    <location>
        <begin position="191"/>
        <end position="208"/>
    </location>
</feature>
<evidence type="ECO:0000256" key="1">
    <source>
        <dbReference type="ARBA" id="ARBA00004496"/>
    </source>
</evidence>
<evidence type="ECO:0000256" key="3">
    <source>
        <dbReference type="SAM" id="MobiDB-lite"/>
    </source>
</evidence>
<evidence type="ECO:0000313" key="5">
    <source>
        <dbReference type="EMBL" id="OXA58750.1"/>
    </source>
</evidence>
<dbReference type="Proteomes" id="UP000198287">
    <property type="component" value="Unassembled WGS sequence"/>
</dbReference>
<feature type="compositionally biased region" description="Gly residues" evidence="3">
    <location>
        <begin position="1"/>
        <end position="19"/>
    </location>
</feature>
<evidence type="ECO:0000259" key="4">
    <source>
        <dbReference type="Pfam" id="PF14444"/>
    </source>
</evidence>
<dbReference type="PANTHER" id="PTHR14304">
    <property type="entry name" value="CELL DIVISION CYCLE AND APOPTOSIS REGULATOR PROTEIN"/>
    <property type="match status" value="1"/>
</dbReference>
<protein>
    <submittedName>
        <fullName evidence="5">Cell division cycle and apoptosis regulator protein 1</fullName>
    </submittedName>
</protein>
<feature type="compositionally biased region" description="Basic residues" evidence="3">
    <location>
        <begin position="346"/>
        <end position="370"/>
    </location>
</feature>
<dbReference type="Pfam" id="PF14444">
    <property type="entry name" value="S1-like"/>
    <property type="match status" value="1"/>
</dbReference>
<reference evidence="5 6" key="1">
    <citation type="submission" date="2015-12" db="EMBL/GenBank/DDBJ databases">
        <title>The genome of Folsomia candida.</title>
        <authorList>
            <person name="Faddeeva A."/>
            <person name="Derks M.F."/>
            <person name="Anvar Y."/>
            <person name="Smit S."/>
            <person name="Van Straalen N."/>
            <person name="Roelofs D."/>
        </authorList>
    </citation>
    <scope>NUCLEOTIDE SEQUENCE [LARGE SCALE GENOMIC DNA]</scope>
    <source>
        <strain evidence="5 6">VU population</strain>
        <tissue evidence="5">Whole body</tissue>
    </source>
</reference>
<comment type="caution">
    <text evidence="5">The sequence shown here is derived from an EMBL/GenBank/DDBJ whole genome shotgun (WGS) entry which is preliminary data.</text>
</comment>
<name>A0A226EN83_FOLCA</name>
<dbReference type="OrthoDB" id="21006at2759"/>
<evidence type="ECO:0000313" key="6">
    <source>
        <dbReference type="Proteomes" id="UP000198287"/>
    </source>
</evidence>
<feature type="region of interest" description="Disordered" evidence="3">
    <location>
        <begin position="188"/>
        <end position="370"/>
    </location>
</feature>
<feature type="domain" description="S1-like RNA binding" evidence="4">
    <location>
        <begin position="121"/>
        <end position="179"/>
    </location>
</feature>
<organism evidence="5 6">
    <name type="scientific">Folsomia candida</name>
    <name type="common">Springtail</name>
    <dbReference type="NCBI Taxonomy" id="158441"/>
    <lineage>
        <taxon>Eukaryota</taxon>
        <taxon>Metazoa</taxon>
        <taxon>Ecdysozoa</taxon>
        <taxon>Arthropoda</taxon>
        <taxon>Hexapoda</taxon>
        <taxon>Collembola</taxon>
        <taxon>Entomobryomorpha</taxon>
        <taxon>Isotomoidea</taxon>
        <taxon>Isotomidae</taxon>
        <taxon>Proisotominae</taxon>
        <taxon>Folsomia</taxon>
    </lineage>
</organism>
<sequence length="370" mass="40048">MSYFGGGGQNGGANRGGAGNPPQQTTLLTGPQLFVNSASQLQFQSGGQNFFPQGEGSQQQRHVQLNTGGAPLLLQPPVNFVTDGLGVGISQLITQGSIMNLGSVLMQDQAASGQGQGQSKQRVFTGMVTKIHDDFGFIDEEVFFQMGVVKGPILPKEGDRVLVEADYNPSMPFKWNATRVQIVNMGGGGASSVSQQSGGYQGYSGSVQKQVPPPPALGPVGGGGRPPPSMGSNPHQMYGAGGGRPPSGHAHVSGGMNDSLMGGRRPISSQMPSHLQHQQDNSLISSGLMGGLPSLMSKMDGGRERERERERDRDRKEKERVHRSRSKERGGRDRRERSRDRNERVRRSRSKSRERRRRSPSPIKRRSRDR</sequence>
<keyword evidence="5" id="KW-0131">Cell cycle</keyword>
<feature type="compositionally biased region" description="Basic and acidic residues" evidence="3">
    <location>
        <begin position="327"/>
        <end position="345"/>
    </location>
</feature>
<accession>A0A226EN83</accession>